<feature type="chain" id="PRO_5047429198" evidence="1">
    <location>
        <begin position="21"/>
        <end position="200"/>
    </location>
</feature>
<organism evidence="2 3">
    <name type="scientific">Microbacterium resistens</name>
    <dbReference type="NCBI Taxonomy" id="156977"/>
    <lineage>
        <taxon>Bacteria</taxon>
        <taxon>Bacillati</taxon>
        <taxon>Actinomycetota</taxon>
        <taxon>Actinomycetes</taxon>
        <taxon>Micrococcales</taxon>
        <taxon>Microbacteriaceae</taxon>
        <taxon>Microbacterium</taxon>
    </lineage>
</organism>
<reference evidence="2 3" key="1">
    <citation type="submission" date="2023-01" db="EMBL/GenBank/DDBJ databases">
        <title>Characterization of estradiol degrading bacteria Microbacterium sp. MZT7 and reveal degrading genes through genome analysis.</title>
        <authorList>
            <person name="Hao P."/>
            <person name="Gao Y."/>
        </authorList>
    </citation>
    <scope>NUCLEOTIDE SEQUENCE [LARGE SCALE GENOMIC DNA]</scope>
    <source>
        <strain evidence="2 3">MZT7</strain>
    </source>
</reference>
<dbReference type="InterPro" id="IPR023833">
    <property type="entry name" value="Signal_pept_SipW-depend-type"/>
</dbReference>
<evidence type="ECO:0000256" key="1">
    <source>
        <dbReference type="SAM" id="SignalP"/>
    </source>
</evidence>
<accession>A0ABY3RXF4</accession>
<dbReference type="Proteomes" id="UP001199642">
    <property type="component" value="Chromosome"/>
</dbReference>
<feature type="signal peptide" evidence="1">
    <location>
        <begin position="1"/>
        <end position="20"/>
    </location>
</feature>
<proteinExistence type="predicted"/>
<protein>
    <submittedName>
        <fullName evidence="2">SipW-dependent-type signal peptide-containing protein</fullName>
    </submittedName>
</protein>
<evidence type="ECO:0000313" key="3">
    <source>
        <dbReference type="Proteomes" id="UP001199642"/>
    </source>
</evidence>
<keyword evidence="1" id="KW-0732">Signal</keyword>
<gene>
    <name evidence="2" type="ORF">K8F61_18005</name>
</gene>
<dbReference type="EMBL" id="CP082781">
    <property type="protein sequence ID" value="UGS28649.1"/>
    <property type="molecule type" value="Genomic_DNA"/>
</dbReference>
<evidence type="ECO:0000313" key="2">
    <source>
        <dbReference type="EMBL" id="UGS28649.1"/>
    </source>
</evidence>
<dbReference type="NCBIfam" id="TIGR04088">
    <property type="entry name" value="cognate_SipW"/>
    <property type="match status" value="1"/>
</dbReference>
<keyword evidence="3" id="KW-1185">Reference proteome</keyword>
<sequence>MRALLAGGLVLGVGASLTFAAWTDQEAATSTITAGTFAIEARTDLGAFVDSPRTPVVQLPLAATGLYPAQKRAAWIQIRNKGTVPGTVSLSAVTVTGADGTSAPTGASAALQNALKVGVAVSTTTDPSAAPSCTTSTPTTAVATGVQNIPLPTATGALQAGGTNIVTFCVVLELPVQADNASQGGDVRPTWTFTATTPTA</sequence>
<name>A0ABY3RXF4_9MICO</name>